<gene>
    <name evidence="3" type="ORF">BGZ97_003551</name>
</gene>
<protein>
    <recommendedName>
        <fullName evidence="5">Serine protease</fullName>
    </recommendedName>
</protein>
<feature type="region of interest" description="Disordered" evidence="1">
    <location>
        <begin position="275"/>
        <end position="324"/>
    </location>
</feature>
<dbReference type="Proteomes" id="UP000823405">
    <property type="component" value="Unassembled WGS sequence"/>
</dbReference>
<accession>A0A9P6QUY3</accession>
<feature type="compositionally biased region" description="Pro residues" evidence="1">
    <location>
        <begin position="649"/>
        <end position="659"/>
    </location>
</feature>
<feature type="region of interest" description="Disordered" evidence="1">
    <location>
        <begin position="639"/>
        <end position="671"/>
    </location>
</feature>
<keyword evidence="2" id="KW-0732">Signal</keyword>
<evidence type="ECO:0000256" key="2">
    <source>
        <dbReference type="SAM" id="SignalP"/>
    </source>
</evidence>
<sequence>MRFASVILLSTAILLLTSNNNNNNKQSLSFAAAQVSVPGRFRPHLSAYSGSNAGPIPLYKPYLRYSSSSQSQVRDDASAQGPPAMPVLQMPHMDNAQLLNDEENARAQSLAEGGVDDGSYRFGKAVFMDALGHSSTLASGRWTHLKKQRLHHFDDDANEDEEEDVMVWQLEIQSKSALSLNLIFSDFHLPPRAEFYISSKTHLLGAFTAEVNNKADRVFATAPLKGDRLLLEVYLPRPDFVRGTRPSLQLSHVIHGYKPTLLAASSDLTAKGLRMGDGSIAPHTTRRRRRSGLSAQTSYANPLSAWDQHSVSTDHEEEEEDGPVRAMSGKCNVDVACHQNEYYDQARSVGAILSEYNQKYCSGALINNVRQDGRQLFLTANHCSGYTDTSAHLVMFNHEKTQCGSGPEEVNEHDTAMGLIKLGSYFDSDYTLYEIVEPIPDAYNLFLSGWSALNDAPTSRPRFPGQEPAPGPEVPGDGDDEVNDDEIVSPWRTIRRKPRKEDPAPTPEDPSLTKIPVVGIHHPSGDSKKISFYYNGSLPSTCWSECASKQMLHWRIPSWDKGTTEPGSSGSPLFNAEKRIVGQLHGGSASCWNKKGYDVYGAIHASFQTPPKIKNRLATYLDPDSTGAKFLDGYGMEQARRETRQRHGPPLPPPPTPEPEPPRGDWDEIEWGPLGFEKPLLRADEEAESPSHGRYRLRHPHHRQDNIDRLSRFMNRIWQGLAQGSNNNEEDANESSTAFVEDQVPCHQSQN</sequence>
<dbReference type="InterPro" id="IPR009003">
    <property type="entry name" value="Peptidase_S1_PA"/>
</dbReference>
<dbReference type="OrthoDB" id="2333706at2759"/>
<feature type="signal peptide" evidence="2">
    <location>
        <begin position="1"/>
        <end position="19"/>
    </location>
</feature>
<keyword evidence="4" id="KW-1185">Reference proteome</keyword>
<proteinExistence type="predicted"/>
<organism evidence="3 4">
    <name type="scientific">Linnemannia gamsii</name>
    <dbReference type="NCBI Taxonomy" id="64522"/>
    <lineage>
        <taxon>Eukaryota</taxon>
        <taxon>Fungi</taxon>
        <taxon>Fungi incertae sedis</taxon>
        <taxon>Mucoromycota</taxon>
        <taxon>Mortierellomycotina</taxon>
        <taxon>Mortierellomycetes</taxon>
        <taxon>Mortierellales</taxon>
        <taxon>Mortierellaceae</taxon>
        <taxon>Linnemannia</taxon>
    </lineage>
</organism>
<dbReference type="EMBL" id="JAAAIN010001847">
    <property type="protein sequence ID" value="KAG0299765.1"/>
    <property type="molecule type" value="Genomic_DNA"/>
</dbReference>
<dbReference type="PANTHER" id="PTHR36234:SF5">
    <property type="entry name" value="LYSYL ENDOPEPTIDASE"/>
    <property type="match status" value="1"/>
</dbReference>
<evidence type="ECO:0000256" key="1">
    <source>
        <dbReference type="SAM" id="MobiDB-lite"/>
    </source>
</evidence>
<feature type="compositionally biased region" description="Acidic residues" evidence="1">
    <location>
        <begin position="476"/>
        <end position="487"/>
    </location>
</feature>
<dbReference type="PANTHER" id="PTHR36234">
    <property type="entry name" value="LYSYL ENDOPEPTIDASE"/>
    <property type="match status" value="1"/>
</dbReference>
<feature type="region of interest" description="Disordered" evidence="1">
    <location>
        <begin position="722"/>
        <end position="751"/>
    </location>
</feature>
<comment type="caution">
    <text evidence="3">The sequence shown here is derived from an EMBL/GenBank/DDBJ whole genome shotgun (WGS) entry which is preliminary data.</text>
</comment>
<name>A0A9P6QUY3_9FUNG</name>
<dbReference type="AlphaFoldDB" id="A0A9P6QUY3"/>
<evidence type="ECO:0000313" key="3">
    <source>
        <dbReference type="EMBL" id="KAG0299765.1"/>
    </source>
</evidence>
<evidence type="ECO:0000313" key="4">
    <source>
        <dbReference type="Proteomes" id="UP000823405"/>
    </source>
</evidence>
<dbReference type="Gene3D" id="2.40.10.10">
    <property type="entry name" value="Trypsin-like serine proteases"/>
    <property type="match status" value="2"/>
</dbReference>
<feature type="compositionally biased region" description="Polar residues" evidence="1">
    <location>
        <begin position="293"/>
        <end position="311"/>
    </location>
</feature>
<evidence type="ECO:0008006" key="5">
    <source>
        <dbReference type="Google" id="ProtNLM"/>
    </source>
</evidence>
<feature type="region of interest" description="Disordered" evidence="1">
    <location>
        <begin position="457"/>
        <end position="517"/>
    </location>
</feature>
<feature type="chain" id="PRO_5040475962" description="Serine protease" evidence="2">
    <location>
        <begin position="20"/>
        <end position="751"/>
    </location>
</feature>
<dbReference type="SUPFAM" id="SSF50494">
    <property type="entry name" value="Trypsin-like serine proteases"/>
    <property type="match status" value="2"/>
</dbReference>
<dbReference type="InterPro" id="IPR043504">
    <property type="entry name" value="Peptidase_S1_PA_chymotrypsin"/>
</dbReference>
<reference evidence="3" key="1">
    <citation type="journal article" date="2020" name="Fungal Divers.">
        <title>Resolving the Mortierellaceae phylogeny through synthesis of multi-gene phylogenetics and phylogenomics.</title>
        <authorList>
            <person name="Vandepol N."/>
            <person name="Liber J."/>
            <person name="Desiro A."/>
            <person name="Na H."/>
            <person name="Kennedy M."/>
            <person name="Barry K."/>
            <person name="Grigoriev I.V."/>
            <person name="Miller A.N."/>
            <person name="O'Donnell K."/>
            <person name="Stajich J.E."/>
            <person name="Bonito G."/>
        </authorList>
    </citation>
    <scope>NUCLEOTIDE SEQUENCE</scope>
    <source>
        <strain evidence="3">NVP60</strain>
    </source>
</reference>